<sequence>MTREFWNESIRPVTARFPVNTQILDDSNLPFAVSLTPLPPTNHDTTEEEEEPRYLTQILKCSQCGAPHPNRTTHFQLGSSSLILCYLCGRVSSSSDSFQQQQDKQSETSPSGQVFHLPLRISSSSSSSPSTLYRVPAMTCPPLWFFVLDGSCRNSQYWKATSCAILQVLEQAPPHVHLSLFIAHTLASPSAVNEKDENPSTHNNSLDSIMKLSIYQLTSNVPYFIQMSSQADCTRSQQDLLQAVLHSCVPLSEYRAQVHTALQSLEQYSATGTGFPLVWTTQVVLSALEENAVAAGRQARTASTPTAATPTAQSALPYCGAKLTCFLASRPSEWKLKSSSVNQRRDSAAYCLGGRVHGTVPLGSRFSVTDGSHSTESVGSTPDEEAVPSDTTNGIHRTQYNAGWTPSALEEFGDWDQVYADLGKQCASASMGVDLLLCQETAECAVAIALLSNSGCPHGPVNIPIHSNGEVDKSYMTSHLHQIAPWKCVFGAELRVRLSPGFIVDSEPVVAHTKQHQPRPQLSLLYSQGGMIGPICPEEDSSQLWRMGVCDSHTNLAVDLTLEKSSVQQRMLVSGFGQVQLKPVLQTCFAYTTIVKDAATGEHFTVRRMRISSRRMPLAYNVEDLYDSLDPEALAVVLFHKLVLASMQDESEDHFTLAEQWLQSLLVCAYQSAEEQAIVEQEQKEKNVEAAGAGYFHAAERLLDRAGGLNPKDVLLGQGHAKLALTPLMVFLLTQCDALRSFPTRLDYRLQTLCQMSNMVPSVLARAIAPRLQLWESSPRVPSTKPGSHELEDEPIMDVMDLSSTAVQEAVMEYDQTSKRPLLLFLDAPDQILMLHAAHIVTTRSPEPAHISPALAVAIKDAASSYRVSPPIFYELSPPGKDASPVLLRLVDVLMEDAPTTNGDDHFAQWRSRIAEAVERELSTGSD</sequence>
<evidence type="ECO:0000313" key="3">
    <source>
        <dbReference type="Proteomes" id="UP000198406"/>
    </source>
</evidence>
<evidence type="ECO:0008006" key="4">
    <source>
        <dbReference type="Google" id="ProtNLM"/>
    </source>
</evidence>
<dbReference type="EMBL" id="BDSP01000239">
    <property type="protein sequence ID" value="GAX26163.1"/>
    <property type="molecule type" value="Genomic_DNA"/>
</dbReference>
<proteinExistence type="predicted"/>
<gene>
    <name evidence="2" type="ORF">FisN_18Hh280</name>
</gene>
<dbReference type="PANTHER" id="PTHR13803">
    <property type="entry name" value="SEC24-RELATED PROTEIN"/>
    <property type="match status" value="1"/>
</dbReference>
<protein>
    <recommendedName>
        <fullName evidence="4">Protein transport protein SEC23</fullName>
    </recommendedName>
</protein>
<name>A0A1Z5KIN3_FISSO</name>
<dbReference type="AlphaFoldDB" id="A0A1Z5KIN3"/>
<evidence type="ECO:0000313" key="2">
    <source>
        <dbReference type="EMBL" id="GAX26163.1"/>
    </source>
</evidence>
<organism evidence="2 3">
    <name type="scientific">Fistulifera solaris</name>
    <name type="common">Oleaginous diatom</name>
    <dbReference type="NCBI Taxonomy" id="1519565"/>
    <lineage>
        <taxon>Eukaryota</taxon>
        <taxon>Sar</taxon>
        <taxon>Stramenopiles</taxon>
        <taxon>Ochrophyta</taxon>
        <taxon>Bacillariophyta</taxon>
        <taxon>Bacillariophyceae</taxon>
        <taxon>Bacillariophycidae</taxon>
        <taxon>Naviculales</taxon>
        <taxon>Naviculaceae</taxon>
        <taxon>Fistulifera</taxon>
    </lineage>
</organism>
<dbReference type="GO" id="GO:0070971">
    <property type="term" value="C:endoplasmic reticulum exit site"/>
    <property type="evidence" value="ECO:0007669"/>
    <property type="project" value="TreeGrafter"/>
</dbReference>
<feature type="compositionally biased region" description="Polar residues" evidence="1">
    <location>
        <begin position="389"/>
        <end position="399"/>
    </location>
</feature>
<dbReference type="OrthoDB" id="49016at2759"/>
<dbReference type="SUPFAM" id="SSF81995">
    <property type="entry name" value="beta-sandwich domain of Sec23/24"/>
    <property type="match status" value="1"/>
</dbReference>
<feature type="region of interest" description="Disordered" evidence="1">
    <location>
        <begin position="365"/>
        <end position="399"/>
    </location>
</feature>
<accession>A0A1Z5KIN3</accession>
<feature type="compositionally biased region" description="Polar residues" evidence="1">
    <location>
        <begin position="366"/>
        <end position="380"/>
    </location>
</feature>
<comment type="caution">
    <text evidence="2">The sequence shown here is derived from an EMBL/GenBank/DDBJ whole genome shotgun (WGS) entry which is preliminary data.</text>
</comment>
<dbReference type="InterPro" id="IPR036465">
    <property type="entry name" value="vWFA_dom_sf"/>
</dbReference>
<dbReference type="Gene3D" id="3.40.50.410">
    <property type="entry name" value="von Willebrand factor, type A domain"/>
    <property type="match status" value="1"/>
</dbReference>
<dbReference type="GO" id="GO:0000149">
    <property type="term" value="F:SNARE binding"/>
    <property type="evidence" value="ECO:0007669"/>
    <property type="project" value="TreeGrafter"/>
</dbReference>
<dbReference type="Gene3D" id="1.20.120.730">
    <property type="entry name" value="Sec23/Sec24 helical domain"/>
    <property type="match status" value="1"/>
</dbReference>
<dbReference type="GO" id="GO:0090110">
    <property type="term" value="P:COPII-coated vesicle cargo loading"/>
    <property type="evidence" value="ECO:0007669"/>
    <property type="project" value="TreeGrafter"/>
</dbReference>
<evidence type="ECO:0000256" key="1">
    <source>
        <dbReference type="SAM" id="MobiDB-lite"/>
    </source>
</evidence>
<reference evidence="2 3" key="1">
    <citation type="journal article" date="2015" name="Plant Cell">
        <title>Oil accumulation by the oleaginous diatom Fistulifera solaris as revealed by the genome and transcriptome.</title>
        <authorList>
            <person name="Tanaka T."/>
            <person name="Maeda Y."/>
            <person name="Veluchamy A."/>
            <person name="Tanaka M."/>
            <person name="Abida H."/>
            <person name="Marechal E."/>
            <person name="Bowler C."/>
            <person name="Muto M."/>
            <person name="Sunaga Y."/>
            <person name="Tanaka M."/>
            <person name="Yoshino T."/>
            <person name="Taniguchi T."/>
            <person name="Fukuda Y."/>
            <person name="Nemoto M."/>
            <person name="Matsumoto M."/>
            <person name="Wong P.S."/>
            <person name="Aburatani S."/>
            <person name="Fujibuchi W."/>
        </authorList>
    </citation>
    <scope>NUCLEOTIDE SEQUENCE [LARGE SCALE GENOMIC DNA]</scope>
    <source>
        <strain evidence="2 3">JPCC DA0580</strain>
    </source>
</reference>
<keyword evidence="3" id="KW-1185">Reference proteome</keyword>
<dbReference type="InParanoid" id="A0A1Z5KIN3"/>
<dbReference type="PANTHER" id="PTHR13803:SF17">
    <property type="entry name" value="PROTEIN TRANSPORT PROTEIN SEC24"/>
    <property type="match status" value="1"/>
</dbReference>
<dbReference type="GO" id="GO:0008270">
    <property type="term" value="F:zinc ion binding"/>
    <property type="evidence" value="ECO:0007669"/>
    <property type="project" value="TreeGrafter"/>
</dbReference>
<dbReference type="Proteomes" id="UP000198406">
    <property type="component" value="Unassembled WGS sequence"/>
</dbReference>
<dbReference type="InterPro" id="IPR050550">
    <property type="entry name" value="SEC23_SEC24_subfamily"/>
</dbReference>
<dbReference type="GO" id="GO:0030127">
    <property type="term" value="C:COPII vesicle coat"/>
    <property type="evidence" value="ECO:0007669"/>
    <property type="project" value="TreeGrafter"/>
</dbReference>